<keyword evidence="4" id="KW-1185">Reference proteome</keyword>
<dbReference type="EMBL" id="FOIB01000014">
    <property type="protein sequence ID" value="SEU39753.1"/>
    <property type="molecule type" value="Genomic_DNA"/>
</dbReference>
<feature type="region of interest" description="Disordered" evidence="1">
    <location>
        <begin position="318"/>
        <end position="337"/>
    </location>
</feature>
<evidence type="ECO:0000313" key="2">
    <source>
        <dbReference type="EMBL" id="GEN11329.1"/>
    </source>
</evidence>
<dbReference type="Proteomes" id="UP000183760">
    <property type="component" value="Unassembled WGS sequence"/>
</dbReference>
<gene>
    <name evidence="2" type="ORF">MFU01_63660</name>
    <name evidence="3" type="ORF">SAMN05443572_114178</name>
</gene>
<organism evidence="2 5">
    <name type="scientific">Myxococcus fulvus</name>
    <dbReference type="NCBI Taxonomy" id="33"/>
    <lineage>
        <taxon>Bacteria</taxon>
        <taxon>Pseudomonadati</taxon>
        <taxon>Myxococcota</taxon>
        <taxon>Myxococcia</taxon>
        <taxon>Myxococcales</taxon>
        <taxon>Cystobacterineae</taxon>
        <taxon>Myxococcaceae</taxon>
        <taxon>Myxococcus</taxon>
    </lineage>
</organism>
<dbReference type="SUPFAM" id="SSF48431">
    <property type="entry name" value="Lipovitellin-phosvitin complex, superhelical domain"/>
    <property type="match status" value="1"/>
</dbReference>
<evidence type="ECO:0000313" key="5">
    <source>
        <dbReference type="Proteomes" id="UP000321514"/>
    </source>
</evidence>
<dbReference type="EMBL" id="BJXR01000046">
    <property type="protein sequence ID" value="GEN11329.1"/>
    <property type="molecule type" value="Genomic_DNA"/>
</dbReference>
<dbReference type="Pfam" id="PF13646">
    <property type="entry name" value="HEAT_2"/>
    <property type="match status" value="1"/>
</dbReference>
<dbReference type="InterPro" id="IPR011989">
    <property type="entry name" value="ARM-like"/>
</dbReference>
<dbReference type="Proteomes" id="UP000321514">
    <property type="component" value="Unassembled WGS sequence"/>
</dbReference>
<evidence type="ECO:0000256" key="1">
    <source>
        <dbReference type="SAM" id="MobiDB-lite"/>
    </source>
</evidence>
<protein>
    <submittedName>
        <fullName evidence="3">HEAT repeat-containing protein</fullName>
    </submittedName>
</protein>
<name>A0A511TAV7_MYXFU</name>
<accession>A0A511TAV7</accession>
<evidence type="ECO:0000313" key="3">
    <source>
        <dbReference type="EMBL" id="SEU39753.1"/>
    </source>
</evidence>
<comment type="caution">
    <text evidence="2">The sequence shown here is derived from an EMBL/GenBank/DDBJ whole genome shotgun (WGS) entry which is preliminary data.</text>
</comment>
<reference evidence="2 5" key="2">
    <citation type="submission" date="2019-07" db="EMBL/GenBank/DDBJ databases">
        <title>Whole genome shotgun sequence of Myxococcus fulvus NBRC 100333.</title>
        <authorList>
            <person name="Hosoyama A."/>
            <person name="Uohara A."/>
            <person name="Ohji S."/>
            <person name="Ichikawa N."/>
        </authorList>
    </citation>
    <scope>NUCLEOTIDE SEQUENCE [LARGE SCALE GENOMIC DNA]</scope>
    <source>
        <strain evidence="2 5">NBRC 100333</strain>
    </source>
</reference>
<dbReference type="Gene3D" id="1.25.10.10">
    <property type="entry name" value="Leucine-rich Repeat Variant"/>
    <property type="match status" value="1"/>
</dbReference>
<reference evidence="3 4" key="1">
    <citation type="submission" date="2016-10" db="EMBL/GenBank/DDBJ databases">
        <authorList>
            <person name="Varghese N."/>
            <person name="Submissions S."/>
        </authorList>
    </citation>
    <scope>NUCLEOTIDE SEQUENCE [LARGE SCALE GENOMIC DNA]</scope>
    <source>
        <strain evidence="3 4">DSM 16525</strain>
    </source>
</reference>
<sequence length="578" mass="62917">MTPRLKSLLTLLALLAVVGLWSLESARDVPRAKLSLAPLQPAPRFPSPPVLTPPVIPFGVKGVRRVLKAGLTHRYRFDLDTRTAEQLPGAEAGRTWRHSGWSGEVAVAYAGTEGGQHFFVARVRPTWVEDVEPLVEGSLRDFRADFERPVYVTQDERGRVVAVHFDLSVGARARSFMRRLVAATQFVAEEGRAWTTEEEDTTGDFEAEYRAGGSAHTYVKTKRRYLRTAVPVWAPSGPRGPGLVVPRPRGHWDFTLDADGLVREVTGSDVVESGGGETGLPLVRMETRVAMTHLGSEQRAASTLKDFHAARWSAEVLSAPETSRPVPPVMTAGGVEPPSSKLIQMLARALETREPPSPELTHALARDLTSTAGRVERPSIELVRALARAVGMTTEPALKDAVGRAFGTVARGLERTEPARAAELVDGLIRRCEASRLDARECLHVLAQTGSSRGEGYARKSLANTSPEVRAAAIQALGAMKGASVEALLDEVLLTDKDSAVREQAAVVISRRVSGPHLRTVAQCLRTEPEPRVRAELVRMLGQVLTVEPLAPELLRDVAARDDSEELRRLASSLLEKQ</sequence>
<proteinExistence type="predicted"/>
<dbReference type="InterPro" id="IPR011030">
    <property type="entry name" value="Lipovitellin_superhlx_dom"/>
</dbReference>
<dbReference type="AlphaFoldDB" id="A0A511TAV7"/>
<dbReference type="OrthoDB" id="5381921at2"/>
<dbReference type="RefSeq" id="WP_083560780.1">
    <property type="nucleotide sequence ID" value="NZ_BJXR01000046.1"/>
</dbReference>
<evidence type="ECO:0000313" key="4">
    <source>
        <dbReference type="Proteomes" id="UP000183760"/>
    </source>
</evidence>